<dbReference type="OrthoDB" id="9807744at2"/>
<keyword evidence="1" id="KW-0472">Membrane</keyword>
<feature type="transmembrane region" description="Helical" evidence="1">
    <location>
        <begin position="121"/>
        <end position="144"/>
    </location>
</feature>
<protein>
    <submittedName>
        <fullName evidence="3">DUF418 domain-containing protein</fullName>
    </submittedName>
</protein>
<sequence length="452" mass="49799">MADGQTLGIERIGSSERIASLDVLRGIAILFILFMNIPGMGLPSFDLHDPRWPSWTASDQRLWWVQQVFLDGTQRGMLELLFGAGILIMARKAMTADGPVEVADLHFRRNLLLCVLGLVNAFLLLWWGDILLVYGIAATFLFAFRKLDARALLGWAALFFVGLVVFSYSNYDQGVQSRAAYERVQAATAAHRPVSADDKKLAEPFGERLTSLHTLPAADKKQADKARKAVAQHNSGFAGYWSGVAGYWLQIMGFFWIIEAEIVGTMLVGMALYRLGVIQGLARTRVYVALLVGGYAFGLPLRAIPSSDFINAIPGPHWEGILYDLSRLGVVIGHVALVQLVLRARVGRTLLQPFQAAGRMPLTVYLFTSLLMMWLVFAPWGLNMYGKLGFTALMDLAAAVIIGELAAANLWLRHFASGPCEWVWKSLAYQRRMPFRKASGGTEVPPGLVPAG</sequence>
<evidence type="ECO:0000256" key="1">
    <source>
        <dbReference type="SAM" id="Phobius"/>
    </source>
</evidence>
<evidence type="ECO:0000313" key="4">
    <source>
        <dbReference type="Proteomes" id="UP000274661"/>
    </source>
</evidence>
<feature type="transmembrane region" description="Helical" evidence="1">
    <location>
        <begin position="388"/>
        <end position="412"/>
    </location>
</feature>
<feature type="transmembrane region" description="Helical" evidence="1">
    <location>
        <begin position="23"/>
        <end position="45"/>
    </location>
</feature>
<keyword evidence="1" id="KW-0812">Transmembrane</keyword>
<dbReference type="PANTHER" id="PTHR30590:SF2">
    <property type="entry name" value="INNER MEMBRANE PROTEIN"/>
    <property type="match status" value="1"/>
</dbReference>
<dbReference type="EMBL" id="RWJF01000001">
    <property type="protein sequence ID" value="RST30295.1"/>
    <property type="molecule type" value="Genomic_DNA"/>
</dbReference>
<dbReference type="AlphaFoldDB" id="A0A3R9WPI6"/>
<organism evidence="3 4">
    <name type="scientific">Sphingomonas ginkgonis</name>
    <dbReference type="NCBI Taxonomy" id="2315330"/>
    <lineage>
        <taxon>Bacteria</taxon>
        <taxon>Pseudomonadati</taxon>
        <taxon>Pseudomonadota</taxon>
        <taxon>Alphaproteobacteria</taxon>
        <taxon>Sphingomonadales</taxon>
        <taxon>Sphingomonadaceae</taxon>
        <taxon>Sphingomonas</taxon>
    </lineage>
</organism>
<feature type="transmembrane region" description="Helical" evidence="1">
    <location>
        <begin position="151"/>
        <end position="169"/>
    </location>
</feature>
<reference evidence="3 4" key="1">
    <citation type="submission" date="2018-12" db="EMBL/GenBank/DDBJ databases">
        <title>Sphingomonas sp. HMF7854 Genome sequencing and assembly.</title>
        <authorList>
            <person name="Cha I."/>
            <person name="Kang H."/>
            <person name="Kim H."/>
            <person name="Kang J."/>
            <person name="Joh K."/>
        </authorList>
    </citation>
    <scope>NUCLEOTIDE SEQUENCE [LARGE SCALE GENOMIC DNA]</scope>
    <source>
        <strain evidence="3 4">HMF7854</strain>
    </source>
</reference>
<feature type="domain" description="DUF418" evidence="2">
    <location>
        <begin position="272"/>
        <end position="430"/>
    </location>
</feature>
<name>A0A3R9WPI6_9SPHN</name>
<feature type="transmembrane region" description="Helical" evidence="1">
    <location>
        <begin position="247"/>
        <end position="273"/>
    </location>
</feature>
<dbReference type="InterPro" id="IPR007349">
    <property type="entry name" value="DUF418"/>
</dbReference>
<evidence type="ECO:0000259" key="2">
    <source>
        <dbReference type="Pfam" id="PF04235"/>
    </source>
</evidence>
<gene>
    <name evidence="3" type="ORF">HMF7854_05255</name>
</gene>
<feature type="transmembrane region" description="Helical" evidence="1">
    <location>
        <begin position="285"/>
        <end position="305"/>
    </location>
</feature>
<dbReference type="PANTHER" id="PTHR30590">
    <property type="entry name" value="INNER MEMBRANE PROTEIN"/>
    <property type="match status" value="1"/>
</dbReference>
<feature type="transmembrane region" description="Helical" evidence="1">
    <location>
        <begin position="362"/>
        <end position="382"/>
    </location>
</feature>
<comment type="caution">
    <text evidence="3">The sequence shown here is derived from an EMBL/GenBank/DDBJ whole genome shotgun (WGS) entry which is preliminary data.</text>
</comment>
<dbReference type="Proteomes" id="UP000274661">
    <property type="component" value="Unassembled WGS sequence"/>
</dbReference>
<keyword evidence="1" id="KW-1133">Transmembrane helix</keyword>
<dbReference type="InterPro" id="IPR052529">
    <property type="entry name" value="Bact_Transport_Assoc"/>
</dbReference>
<accession>A0A3R9WPI6</accession>
<dbReference type="Pfam" id="PF04235">
    <property type="entry name" value="DUF418"/>
    <property type="match status" value="1"/>
</dbReference>
<evidence type="ECO:0000313" key="3">
    <source>
        <dbReference type="EMBL" id="RST30295.1"/>
    </source>
</evidence>
<feature type="transmembrane region" description="Helical" evidence="1">
    <location>
        <begin position="325"/>
        <end position="342"/>
    </location>
</feature>
<dbReference type="RefSeq" id="WP_126718127.1">
    <property type="nucleotide sequence ID" value="NZ_RWJF01000001.1"/>
</dbReference>
<keyword evidence="4" id="KW-1185">Reference proteome</keyword>
<proteinExistence type="predicted"/>